<feature type="compositionally biased region" description="Low complexity" evidence="1">
    <location>
        <begin position="320"/>
        <end position="330"/>
    </location>
</feature>
<feature type="transmembrane region" description="Helical" evidence="2">
    <location>
        <begin position="269"/>
        <end position="289"/>
    </location>
</feature>
<protein>
    <submittedName>
        <fullName evidence="3">Uncharacterized protein</fullName>
    </submittedName>
</protein>
<feature type="transmembrane region" description="Helical" evidence="2">
    <location>
        <begin position="24"/>
        <end position="44"/>
    </location>
</feature>
<dbReference type="Proteomes" id="UP000599074">
    <property type="component" value="Unassembled WGS sequence"/>
</dbReference>
<keyword evidence="2" id="KW-0472">Membrane</keyword>
<accession>A0A8J3TCX6</accession>
<feature type="transmembrane region" description="Helical" evidence="2">
    <location>
        <begin position="56"/>
        <end position="81"/>
    </location>
</feature>
<dbReference type="EMBL" id="BOON01000030">
    <property type="protein sequence ID" value="GII23582.1"/>
    <property type="molecule type" value="Genomic_DNA"/>
</dbReference>
<feature type="transmembrane region" description="Helical" evidence="2">
    <location>
        <begin position="220"/>
        <end position="239"/>
    </location>
</feature>
<organism evidence="3 4">
    <name type="scientific">Planosporangium mesophilum</name>
    <dbReference type="NCBI Taxonomy" id="689768"/>
    <lineage>
        <taxon>Bacteria</taxon>
        <taxon>Bacillati</taxon>
        <taxon>Actinomycetota</taxon>
        <taxon>Actinomycetes</taxon>
        <taxon>Micromonosporales</taxon>
        <taxon>Micromonosporaceae</taxon>
        <taxon>Planosporangium</taxon>
    </lineage>
</organism>
<sequence length="337" mass="33105">MTDAHSPVSTDVAETEAEGTGRGWATGVLTVLAVAWLAVTLWSANATLSGSTGVQAIIQAALTLPVVVTASLVAGAAVGLAAARPLGARVPRVAAALGGGLLVGLVVAALILAGYGTTSSLFVLAAGVAAAGLLGGAVSAALRPPVAGAAVAGTLAWLLLSVLISGNYNRLLRLFGGGQDLASQVNAVHWLGLLVAVVGGVVAGFVAYRYLRPRGEGLRWPAYLVAGAGPGLLLLLAGLDAAATGARLRSLAAASSEADQAALHWSSNVGLNTAMVVMFAGAITAMIAFGRTLQPEAAPAEAAPPTEAPPAEPEAGRGGSEAPEAGPGTPADRDQTS</sequence>
<feature type="transmembrane region" description="Helical" evidence="2">
    <location>
        <begin position="188"/>
        <end position="208"/>
    </location>
</feature>
<reference evidence="3" key="1">
    <citation type="submission" date="2021-01" db="EMBL/GenBank/DDBJ databases">
        <title>Whole genome shotgun sequence of Planosporangium mesophilum NBRC 109066.</title>
        <authorList>
            <person name="Komaki H."/>
            <person name="Tamura T."/>
        </authorList>
    </citation>
    <scope>NUCLEOTIDE SEQUENCE</scope>
    <source>
        <strain evidence="3">NBRC 109066</strain>
    </source>
</reference>
<keyword evidence="2" id="KW-0812">Transmembrane</keyword>
<name>A0A8J3TCX6_9ACTN</name>
<evidence type="ECO:0000256" key="1">
    <source>
        <dbReference type="SAM" id="MobiDB-lite"/>
    </source>
</evidence>
<feature type="region of interest" description="Disordered" evidence="1">
    <location>
        <begin position="296"/>
        <end position="337"/>
    </location>
</feature>
<evidence type="ECO:0000313" key="4">
    <source>
        <dbReference type="Proteomes" id="UP000599074"/>
    </source>
</evidence>
<evidence type="ECO:0000256" key="2">
    <source>
        <dbReference type="SAM" id="Phobius"/>
    </source>
</evidence>
<dbReference type="RefSeq" id="WP_168116405.1">
    <property type="nucleotide sequence ID" value="NZ_BOON01000030.1"/>
</dbReference>
<proteinExistence type="predicted"/>
<feature type="compositionally biased region" description="Low complexity" evidence="1">
    <location>
        <begin position="296"/>
        <end position="305"/>
    </location>
</feature>
<feature type="transmembrane region" description="Helical" evidence="2">
    <location>
        <begin position="149"/>
        <end position="168"/>
    </location>
</feature>
<dbReference type="AlphaFoldDB" id="A0A8J3TCX6"/>
<comment type="caution">
    <text evidence="3">The sequence shown here is derived from an EMBL/GenBank/DDBJ whole genome shotgun (WGS) entry which is preliminary data.</text>
</comment>
<keyword evidence="2" id="KW-1133">Transmembrane helix</keyword>
<feature type="transmembrane region" description="Helical" evidence="2">
    <location>
        <begin position="121"/>
        <end position="142"/>
    </location>
</feature>
<keyword evidence="4" id="KW-1185">Reference proteome</keyword>
<evidence type="ECO:0000313" key="3">
    <source>
        <dbReference type="EMBL" id="GII23582.1"/>
    </source>
</evidence>
<feature type="transmembrane region" description="Helical" evidence="2">
    <location>
        <begin position="93"/>
        <end position="115"/>
    </location>
</feature>
<gene>
    <name evidence="3" type="ORF">Pme01_31790</name>
</gene>